<dbReference type="GO" id="GO:0005524">
    <property type="term" value="F:ATP binding"/>
    <property type="evidence" value="ECO:0007669"/>
    <property type="project" value="UniProtKB-UniRule"/>
</dbReference>
<evidence type="ECO:0000256" key="1">
    <source>
        <dbReference type="ARBA" id="ARBA00022598"/>
    </source>
</evidence>
<evidence type="ECO:0000313" key="6">
    <source>
        <dbReference type="EMBL" id="SFP98477.1"/>
    </source>
</evidence>
<name>A0A1I5UTX9_9RHOB</name>
<feature type="non-terminal residue" evidence="6">
    <location>
        <position position="405"/>
    </location>
</feature>
<organism evidence="6 7">
    <name type="scientific">Tranquillimonas alkanivorans</name>
    <dbReference type="NCBI Taxonomy" id="441119"/>
    <lineage>
        <taxon>Bacteria</taxon>
        <taxon>Pseudomonadati</taxon>
        <taxon>Pseudomonadota</taxon>
        <taxon>Alphaproteobacteria</taxon>
        <taxon>Rhodobacterales</taxon>
        <taxon>Roseobacteraceae</taxon>
        <taxon>Tranquillimonas</taxon>
    </lineage>
</organism>
<gene>
    <name evidence="6" type="ORF">SAMN04488047_1241</name>
</gene>
<dbReference type="PANTHER" id="PTHR43585">
    <property type="entry name" value="FUMIPYRROLE BIOSYNTHESIS PROTEIN C"/>
    <property type="match status" value="1"/>
</dbReference>
<evidence type="ECO:0000256" key="4">
    <source>
        <dbReference type="PROSITE-ProRule" id="PRU00409"/>
    </source>
</evidence>
<accession>A0A1I5UTX9</accession>
<dbReference type="AlphaFoldDB" id="A0A1I5UTX9"/>
<keyword evidence="2 4" id="KW-0547">Nucleotide-binding</keyword>
<dbReference type="PANTHER" id="PTHR43585:SF2">
    <property type="entry name" value="ATP-GRASP ENZYME FSQD"/>
    <property type="match status" value="1"/>
</dbReference>
<dbReference type="Gene3D" id="3.30.470.20">
    <property type="entry name" value="ATP-grasp fold, B domain"/>
    <property type="match status" value="1"/>
</dbReference>
<evidence type="ECO:0000256" key="2">
    <source>
        <dbReference type="ARBA" id="ARBA00022741"/>
    </source>
</evidence>
<dbReference type="InterPro" id="IPR011761">
    <property type="entry name" value="ATP-grasp"/>
</dbReference>
<dbReference type="InterPro" id="IPR052032">
    <property type="entry name" value="ATP-dep_AA_Ligase"/>
</dbReference>
<dbReference type="RefSeq" id="WP_093424857.1">
    <property type="nucleotide sequence ID" value="NZ_FOXA01000024.1"/>
</dbReference>
<keyword evidence="1" id="KW-0436">Ligase</keyword>
<evidence type="ECO:0000259" key="5">
    <source>
        <dbReference type="PROSITE" id="PS50975"/>
    </source>
</evidence>
<reference evidence="6 7" key="1">
    <citation type="submission" date="2016-10" db="EMBL/GenBank/DDBJ databases">
        <authorList>
            <person name="de Groot N.N."/>
        </authorList>
    </citation>
    <scope>NUCLEOTIDE SEQUENCE [LARGE SCALE GENOMIC DNA]</scope>
    <source>
        <strain evidence="6 7">DSM 19547</strain>
    </source>
</reference>
<proteinExistence type="predicted"/>
<protein>
    <submittedName>
        <fullName evidence="6">ATP-grasp domain-containing protein</fullName>
    </submittedName>
</protein>
<dbReference type="PROSITE" id="PS00867">
    <property type="entry name" value="CPSASE_2"/>
    <property type="match status" value="1"/>
</dbReference>
<dbReference type="GO" id="GO:0046872">
    <property type="term" value="F:metal ion binding"/>
    <property type="evidence" value="ECO:0007669"/>
    <property type="project" value="InterPro"/>
</dbReference>
<evidence type="ECO:0000256" key="3">
    <source>
        <dbReference type="ARBA" id="ARBA00022840"/>
    </source>
</evidence>
<dbReference type="GO" id="GO:0016874">
    <property type="term" value="F:ligase activity"/>
    <property type="evidence" value="ECO:0007669"/>
    <property type="project" value="UniProtKB-KW"/>
</dbReference>
<keyword evidence="7" id="KW-1185">Reference proteome</keyword>
<feature type="domain" description="ATP-grasp" evidence="5">
    <location>
        <begin position="111"/>
        <end position="326"/>
    </location>
</feature>
<dbReference type="Proteomes" id="UP000199356">
    <property type="component" value="Unassembled WGS sequence"/>
</dbReference>
<dbReference type="OrthoDB" id="8441067at2"/>
<dbReference type="STRING" id="441119.SAMN04488047_1241"/>
<dbReference type="Pfam" id="PF02786">
    <property type="entry name" value="CPSase_L_D2"/>
    <property type="match status" value="1"/>
</dbReference>
<sequence>MPQERIKNIFVAGLDPFNLRLLHSVRHAERYAFHTLYERQQITYAKSFDMAALLDEGRRVLRAFDGPVDAIVGYWDFPSILMIPILRRELGLPGPSLESVLRCQHKYWSRLEQAKALPDQVPRFALVDPFEDDPAAPPLSFPFWLKPVTAHSSLLGFLVKDVSEYRHALAETRAGIHRFARPLDVLMEYADLPAEIAEAGAWKCIAEEIISAGRQCTLEGYVLNGEAEVYGIVDSIRGPNRSSLERYEYPSALPDPVKARLRASAAKVLGQIGLDDTPFNMEFFYHAADDSLALLEINARISKSHSPLFDKVEGVPHKEVMIDVALGRKPDYPARQGAFRYAAKFMPRLYGHSADEIVTHAPSKPEIQALEEQYPGTEIQLHIEEGMQLGEDHHYDEYSYELGAI</sequence>
<dbReference type="EMBL" id="FOXA01000024">
    <property type="protein sequence ID" value="SFP98477.1"/>
    <property type="molecule type" value="Genomic_DNA"/>
</dbReference>
<keyword evidence="3 4" id="KW-0067">ATP-binding</keyword>
<dbReference type="SUPFAM" id="SSF56059">
    <property type="entry name" value="Glutathione synthetase ATP-binding domain-like"/>
    <property type="match status" value="1"/>
</dbReference>
<evidence type="ECO:0000313" key="7">
    <source>
        <dbReference type="Proteomes" id="UP000199356"/>
    </source>
</evidence>
<dbReference type="PROSITE" id="PS50975">
    <property type="entry name" value="ATP_GRASP"/>
    <property type="match status" value="1"/>
</dbReference>
<dbReference type="InterPro" id="IPR005479">
    <property type="entry name" value="CPAse_ATP-bd"/>
</dbReference>